<dbReference type="GO" id="GO:0006354">
    <property type="term" value="P:DNA-templated transcription elongation"/>
    <property type="evidence" value="ECO:0007669"/>
    <property type="project" value="TreeGrafter"/>
</dbReference>
<protein>
    <submittedName>
        <fullName evidence="2">Transcription elongation factor GreAB</fullName>
    </submittedName>
</protein>
<dbReference type="Gene3D" id="3.10.50.30">
    <property type="entry name" value="Transcription elongation factor, GreA/GreB, C-terminal domain"/>
    <property type="match status" value="1"/>
</dbReference>
<evidence type="ECO:0000259" key="1">
    <source>
        <dbReference type="Pfam" id="PF01272"/>
    </source>
</evidence>
<dbReference type="Proteomes" id="UP000063991">
    <property type="component" value="Chromosome"/>
</dbReference>
<sequence>MSRKPNITISYEDLSDIEEQLRKIKLPTERYDELEKELVRAKVVNIKDLAPDVVAIGSQVTFKISKFDKYLTKTLCLPLDMHKYEDGISIFAPIGSALIGLRAGQKISWNTKSGEQQIDILEVKRKVRYLVCD</sequence>
<dbReference type="SUPFAM" id="SSF54534">
    <property type="entry name" value="FKBP-like"/>
    <property type="match status" value="1"/>
</dbReference>
<accession>A0A126Q475</accession>
<dbReference type="PANTHER" id="PTHR30437:SF5">
    <property type="entry name" value="REGULATOR OF NUCLEOSIDE DIPHOSPHATE KINASE"/>
    <property type="match status" value="1"/>
</dbReference>
<evidence type="ECO:0000313" key="3">
    <source>
        <dbReference type="Proteomes" id="UP000063991"/>
    </source>
</evidence>
<dbReference type="AlphaFoldDB" id="A0A126Q475"/>
<dbReference type="RefSeq" id="WP_061095599.1">
    <property type="nucleotide sequence ID" value="NZ_CP014323.1"/>
</dbReference>
<dbReference type="EMBL" id="CP014323">
    <property type="protein sequence ID" value="AMJ99248.1"/>
    <property type="molecule type" value="Genomic_DNA"/>
</dbReference>
<organism evidence="2 3">
    <name type="scientific">Alteromonas macleodii</name>
    <name type="common">Pseudoalteromonas macleodii</name>
    <dbReference type="NCBI Taxonomy" id="28108"/>
    <lineage>
        <taxon>Bacteria</taxon>
        <taxon>Pseudomonadati</taxon>
        <taxon>Pseudomonadota</taxon>
        <taxon>Gammaproteobacteria</taxon>
        <taxon>Alteromonadales</taxon>
        <taxon>Alteromonadaceae</taxon>
        <taxon>Alteromonas/Salinimonas group</taxon>
        <taxon>Alteromonas</taxon>
    </lineage>
</organism>
<feature type="domain" description="Transcription elongation factor GreA/GreB C-terminal" evidence="1">
    <location>
        <begin position="51"/>
        <end position="124"/>
    </location>
</feature>
<dbReference type="GO" id="GO:0032784">
    <property type="term" value="P:regulation of DNA-templated transcription elongation"/>
    <property type="evidence" value="ECO:0007669"/>
    <property type="project" value="InterPro"/>
</dbReference>
<dbReference type="InterPro" id="IPR023459">
    <property type="entry name" value="Tscrpt_elong_fac_GreA/B_fam"/>
</dbReference>
<evidence type="ECO:0000313" key="2">
    <source>
        <dbReference type="EMBL" id="AMJ99248.1"/>
    </source>
</evidence>
<dbReference type="OrthoDB" id="192847at2"/>
<dbReference type="InterPro" id="IPR036953">
    <property type="entry name" value="GreA/GreB_C_sf"/>
</dbReference>
<dbReference type="Gene3D" id="1.10.286.20">
    <property type="match status" value="1"/>
</dbReference>
<dbReference type="PANTHER" id="PTHR30437">
    <property type="entry name" value="TRANSCRIPTION ELONGATION FACTOR GREA"/>
    <property type="match status" value="1"/>
</dbReference>
<reference evidence="2 3" key="1">
    <citation type="submission" date="2015-12" db="EMBL/GenBank/DDBJ databases">
        <authorList>
            <person name="Shamseldin A."/>
            <person name="Moawad H."/>
            <person name="Abd El-Rahim W.M."/>
            <person name="Sadowsky M.J."/>
        </authorList>
    </citation>
    <scope>NUCLEOTIDE SEQUENCE [LARGE SCALE GENOMIC DNA]</scope>
    <source>
        <strain evidence="2 3">D7</strain>
    </source>
</reference>
<keyword evidence="2" id="KW-0648">Protein biosynthesis</keyword>
<dbReference type="GO" id="GO:0003677">
    <property type="term" value="F:DNA binding"/>
    <property type="evidence" value="ECO:0007669"/>
    <property type="project" value="InterPro"/>
</dbReference>
<name>A0A126Q475_ALTMA</name>
<dbReference type="GO" id="GO:0003746">
    <property type="term" value="F:translation elongation factor activity"/>
    <property type="evidence" value="ECO:0007669"/>
    <property type="project" value="UniProtKB-KW"/>
</dbReference>
<dbReference type="InterPro" id="IPR001437">
    <property type="entry name" value="Tscrpt_elong_fac_GreA/B_C"/>
</dbReference>
<proteinExistence type="predicted"/>
<dbReference type="GO" id="GO:0070063">
    <property type="term" value="F:RNA polymerase binding"/>
    <property type="evidence" value="ECO:0007669"/>
    <property type="project" value="InterPro"/>
</dbReference>
<gene>
    <name evidence="2" type="ORF">AVL55_14420</name>
</gene>
<keyword evidence="2" id="KW-0251">Elongation factor</keyword>
<dbReference type="Pfam" id="PF01272">
    <property type="entry name" value="GreA_GreB"/>
    <property type="match status" value="1"/>
</dbReference>